<protein>
    <submittedName>
        <fullName evidence="1">GrpB domain, predicted nucleotidyltransferase, UPF0157 family</fullName>
    </submittedName>
</protein>
<dbReference type="PANTHER" id="PTHR34822">
    <property type="entry name" value="GRPB DOMAIN PROTEIN (AFU_ORTHOLOGUE AFUA_1G01530)"/>
    <property type="match status" value="1"/>
</dbReference>
<accession>A0A1G5DFE2</accession>
<dbReference type="PANTHER" id="PTHR34822:SF1">
    <property type="entry name" value="GRPB FAMILY PROTEIN"/>
    <property type="match status" value="1"/>
</dbReference>
<dbReference type="InterPro" id="IPR007344">
    <property type="entry name" value="GrpB/CoaE"/>
</dbReference>
<dbReference type="SUPFAM" id="SSF81301">
    <property type="entry name" value="Nucleotidyltransferase"/>
    <property type="match status" value="1"/>
</dbReference>
<organism evidence="1 2">
    <name type="scientific">Desulfoluna spongiiphila</name>
    <dbReference type="NCBI Taxonomy" id="419481"/>
    <lineage>
        <taxon>Bacteria</taxon>
        <taxon>Pseudomonadati</taxon>
        <taxon>Thermodesulfobacteriota</taxon>
        <taxon>Desulfobacteria</taxon>
        <taxon>Desulfobacterales</taxon>
        <taxon>Desulfolunaceae</taxon>
        <taxon>Desulfoluna</taxon>
    </lineage>
</organism>
<keyword evidence="1" id="KW-0808">Transferase</keyword>
<sequence>MNVNVVTYSSEWKIWFKNLSCNLSDALRDVSCRIEHVGSTSVEGLDSKPIIDIDIILEDFDGFEPAKKTLEGIGYCHRGNLGLEGREMFEISNPIHPHNLYVCDPHALAVKNHLVFREHLRSHPGIAKKYARLKHELAEKYPHDVDTYCEAKTEFISSILSQCDFSLTEIYAIKKANKVE</sequence>
<dbReference type="Gene3D" id="3.30.460.10">
    <property type="entry name" value="Beta Polymerase, domain 2"/>
    <property type="match status" value="1"/>
</dbReference>
<dbReference type="Pfam" id="PF04229">
    <property type="entry name" value="GrpB"/>
    <property type="match status" value="1"/>
</dbReference>
<dbReference type="EMBL" id="FMUX01000004">
    <property type="protein sequence ID" value="SCY13589.1"/>
    <property type="molecule type" value="Genomic_DNA"/>
</dbReference>
<proteinExistence type="predicted"/>
<dbReference type="Proteomes" id="UP000198870">
    <property type="component" value="Unassembled WGS sequence"/>
</dbReference>
<name>A0A1G5DFE2_9BACT</name>
<dbReference type="GO" id="GO:0016740">
    <property type="term" value="F:transferase activity"/>
    <property type="evidence" value="ECO:0007669"/>
    <property type="project" value="UniProtKB-KW"/>
</dbReference>
<gene>
    <name evidence="1" type="ORF">SAMN05216233_104168</name>
</gene>
<dbReference type="InterPro" id="IPR043519">
    <property type="entry name" value="NT_sf"/>
</dbReference>
<dbReference type="STRING" id="419481.SAMN05216233_104168"/>
<keyword evidence="2" id="KW-1185">Reference proteome</keyword>
<reference evidence="1 2" key="1">
    <citation type="submission" date="2016-10" db="EMBL/GenBank/DDBJ databases">
        <authorList>
            <person name="de Groot N.N."/>
        </authorList>
    </citation>
    <scope>NUCLEOTIDE SEQUENCE [LARGE SCALE GENOMIC DNA]</scope>
    <source>
        <strain evidence="1 2">AA1</strain>
    </source>
</reference>
<dbReference type="OrthoDB" id="9799092at2"/>
<evidence type="ECO:0000313" key="1">
    <source>
        <dbReference type="EMBL" id="SCY13589.1"/>
    </source>
</evidence>
<evidence type="ECO:0000313" key="2">
    <source>
        <dbReference type="Proteomes" id="UP000198870"/>
    </source>
</evidence>
<dbReference type="RefSeq" id="WP_092209933.1">
    <property type="nucleotide sequence ID" value="NZ_FMUX01000004.1"/>
</dbReference>
<dbReference type="AlphaFoldDB" id="A0A1G5DFE2"/>